<evidence type="ECO:0000313" key="1">
    <source>
        <dbReference type="EMBL" id="CAD7223104.1"/>
    </source>
</evidence>
<gene>
    <name evidence="1" type="ORF">CTOB1V02_LOCUS1098</name>
</gene>
<name>A0A7R8W1J8_9CRUS</name>
<organism evidence="1">
    <name type="scientific">Cyprideis torosa</name>
    <dbReference type="NCBI Taxonomy" id="163714"/>
    <lineage>
        <taxon>Eukaryota</taxon>
        <taxon>Metazoa</taxon>
        <taxon>Ecdysozoa</taxon>
        <taxon>Arthropoda</taxon>
        <taxon>Crustacea</taxon>
        <taxon>Oligostraca</taxon>
        <taxon>Ostracoda</taxon>
        <taxon>Podocopa</taxon>
        <taxon>Podocopida</taxon>
        <taxon>Cytherocopina</taxon>
        <taxon>Cytheroidea</taxon>
        <taxon>Cytherideidae</taxon>
        <taxon>Cyprideis</taxon>
    </lineage>
</organism>
<accession>A0A7R8W1J8</accession>
<dbReference type="EMBL" id="OB660150">
    <property type="protein sequence ID" value="CAD7223104.1"/>
    <property type="molecule type" value="Genomic_DNA"/>
</dbReference>
<sequence>MGLMGQAGPRSTGKRMEPTPCEASGAERPGRRRPQRDELMKNVVASTTERPLGIYNEYNWSYNFWGHVYENALFKPHVSERDTVILCLPGYLIVEIGLDYSFMVTSYTSNTMVKKFTNNERQDYREWKCGPLRVCLLGDTSEVRLIRDDGGPSSNPNRIEVRVCPNTGKAALSTSKVRITASDDHMFVRRGTKNQSRYHSCQMHSDIHNKFEVRASGHAAGFNEDGKFTIY</sequence>
<protein>
    <submittedName>
        <fullName evidence="1">Uncharacterized protein</fullName>
    </submittedName>
</protein>
<dbReference type="AlphaFoldDB" id="A0A7R8W1J8"/>
<reference evidence="1" key="1">
    <citation type="submission" date="2020-11" db="EMBL/GenBank/DDBJ databases">
        <authorList>
            <person name="Tran Van P."/>
        </authorList>
    </citation>
    <scope>NUCLEOTIDE SEQUENCE</scope>
</reference>
<proteinExistence type="predicted"/>